<evidence type="ECO:0000256" key="1">
    <source>
        <dbReference type="SAM" id="SignalP"/>
    </source>
</evidence>
<dbReference type="PANTHER" id="PTHR21261">
    <property type="entry name" value="BEAT PROTEIN"/>
    <property type="match status" value="1"/>
</dbReference>
<dbReference type="Gene3D" id="2.60.40.10">
    <property type="entry name" value="Immunoglobulins"/>
    <property type="match status" value="1"/>
</dbReference>
<dbReference type="SUPFAM" id="SSF48726">
    <property type="entry name" value="Immunoglobulin"/>
    <property type="match status" value="1"/>
</dbReference>
<dbReference type="PANTHER" id="PTHR21261:SF14">
    <property type="entry name" value="BEATEN PATH IV, ISOFORM B"/>
    <property type="match status" value="1"/>
</dbReference>
<proteinExistence type="predicted"/>
<keyword evidence="1" id="KW-0732">Signal</keyword>
<evidence type="ECO:0000313" key="3">
    <source>
        <dbReference type="EMBL" id="CAG9115505.1"/>
    </source>
</evidence>
<comment type="caution">
    <text evidence="3">The sequence shown here is derived from an EMBL/GenBank/DDBJ whole genome shotgun (WGS) entry which is preliminary data.</text>
</comment>
<dbReference type="Proteomes" id="UP000653454">
    <property type="component" value="Unassembled WGS sequence"/>
</dbReference>
<dbReference type="InterPro" id="IPR036179">
    <property type="entry name" value="Ig-like_dom_sf"/>
</dbReference>
<feature type="domain" description="Ig-like" evidence="2">
    <location>
        <begin position="34"/>
        <end position="118"/>
    </location>
</feature>
<dbReference type="AlphaFoldDB" id="A0A8S4EIP4"/>
<dbReference type="EMBL" id="CAJHNJ030000017">
    <property type="protein sequence ID" value="CAG9115505.1"/>
    <property type="molecule type" value="Genomic_DNA"/>
</dbReference>
<accession>A0A8S4EIP4</accession>
<protein>
    <submittedName>
        <fullName evidence="3">(diamondback moth) hypothetical protein</fullName>
    </submittedName>
</protein>
<evidence type="ECO:0000259" key="2">
    <source>
        <dbReference type="PROSITE" id="PS50835"/>
    </source>
</evidence>
<evidence type="ECO:0000313" key="4">
    <source>
        <dbReference type="Proteomes" id="UP000653454"/>
    </source>
</evidence>
<dbReference type="InterPro" id="IPR003599">
    <property type="entry name" value="Ig_sub"/>
</dbReference>
<dbReference type="InterPro" id="IPR013783">
    <property type="entry name" value="Ig-like_fold"/>
</dbReference>
<organism evidence="3 4">
    <name type="scientific">Plutella xylostella</name>
    <name type="common">Diamondback moth</name>
    <name type="synonym">Plutella maculipennis</name>
    <dbReference type="NCBI Taxonomy" id="51655"/>
    <lineage>
        <taxon>Eukaryota</taxon>
        <taxon>Metazoa</taxon>
        <taxon>Ecdysozoa</taxon>
        <taxon>Arthropoda</taxon>
        <taxon>Hexapoda</taxon>
        <taxon>Insecta</taxon>
        <taxon>Pterygota</taxon>
        <taxon>Neoptera</taxon>
        <taxon>Endopterygota</taxon>
        <taxon>Lepidoptera</taxon>
        <taxon>Glossata</taxon>
        <taxon>Ditrysia</taxon>
        <taxon>Yponomeutoidea</taxon>
        <taxon>Plutellidae</taxon>
        <taxon>Plutella</taxon>
    </lineage>
</organism>
<feature type="signal peptide" evidence="1">
    <location>
        <begin position="1"/>
        <end position="19"/>
    </location>
</feature>
<dbReference type="InterPro" id="IPR007110">
    <property type="entry name" value="Ig-like_dom"/>
</dbReference>
<keyword evidence="4" id="KW-1185">Reference proteome</keyword>
<dbReference type="SMART" id="SM00409">
    <property type="entry name" value="IG"/>
    <property type="match status" value="1"/>
</dbReference>
<gene>
    <name evidence="3" type="ORF">PLXY2_LOCUS5775</name>
</gene>
<dbReference type="FunFam" id="2.60.40.10:FF:000437">
    <property type="entry name" value="Beat-IIIc, isoform A"/>
    <property type="match status" value="1"/>
</dbReference>
<dbReference type="PROSITE" id="PS50835">
    <property type="entry name" value="IG_LIKE"/>
    <property type="match status" value="1"/>
</dbReference>
<name>A0A8S4EIP4_PLUXY</name>
<reference evidence="3" key="1">
    <citation type="submission" date="2020-11" db="EMBL/GenBank/DDBJ databases">
        <authorList>
            <person name="Whiteford S."/>
        </authorList>
    </citation>
    <scope>NUCLEOTIDE SEQUENCE</scope>
</reference>
<sequence length="353" mass="38845">MDYLLLVLWLSLFVQETLQLRIVRVSVPAYRLRGQTASLECDYELGGSILYSVKWYRDNEEFYRYLPKYDPPKHAYKLDGIKVDLGRSDSRRVVLQQVTLRSSGAYRCEVSAEAPSFASAAGEGRMEVICKLTTGRPSITGNEEENRRGDYLFLNCTSGRSYPAAELSWDIDGEKVTNPDLLVPYGTTAHAHGLVSVALGLLVPRGRSMQVRCTARVAPAWREGSEAVVGHGLLAHSKEAMLLVRSAGERTLHSGIMVTNPDLLVPYGTTAHAHGLVSVALGLLVPRGRSMQVRCTARVAPAWREGSEAVVGHGLLAHSKEAMLLVRSAGERTLHSGIMVILTLLIRTVFKEF</sequence>
<feature type="chain" id="PRO_5035944370" evidence="1">
    <location>
        <begin position="20"/>
        <end position="353"/>
    </location>
</feature>